<sequence length="265" mass="29924">MRWLIMLGTVFVLGGCDYGHSSSDWSMPTESIQTSHLPRPVNGEDLQQRKERFSDYLLPMVKSLNLLILKKRSLLLTAQQQYKQKGVLSTDAHHYVIELAKEYSVTLDTNTVTDDTFKQLLLRVDIVPPNLVLAQAANESAWGTSRFAQKGNNLFGQWCFQTGCGIVPSQRADNATHEVRKFRSPFQSLRSYMLNLNTNSAYNKFRILREKSRQAGRTLKGQVLVAGLVNYSSRGAAYVDSLKQLMSTYADLWPATVQAQLNNLD</sequence>
<dbReference type="InterPro" id="IPR053195">
    <property type="entry name" value="Bax-like"/>
</dbReference>
<accession>A0ABW9G3A1</accession>
<dbReference type="InterPro" id="IPR002901">
    <property type="entry name" value="MGlyc_endo_b_GlcNAc-like_dom"/>
</dbReference>
<feature type="domain" description="Mannosyl-glycoprotein endo-beta-N-acetylglucosamidase-like" evidence="1">
    <location>
        <begin position="98"/>
        <end position="250"/>
    </location>
</feature>
<name>A0ABW9G3A1_9GAMM</name>
<dbReference type="Pfam" id="PF01832">
    <property type="entry name" value="Glucosaminidase"/>
    <property type="match status" value="1"/>
</dbReference>
<dbReference type="PANTHER" id="PTHR40572">
    <property type="entry name" value="PROTEIN BAX"/>
    <property type="match status" value="1"/>
</dbReference>
<dbReference type="EMBL" id="JBEQCT010000001">
    <property type="protein sequence ID" value="MFM2484052.1"/>
    <property type="molecule type" value="Genomic_DNA"/>
</dbReference>
<protein>
    <submittedName>
        <fullName evidence="2">Glucosaminidase domain-containing protein</fullName>
    </submittedName>
</protein>
<proteinExistence type="predicted"/>
<keyword evidence="3" id="KW-1185">Reference proteome</keyword>
<organism evidence="2 3">
    <name type="scientific">Celerinatantimonas yamalensis</name>
    <dbReference type="NCBI Taxonomy" id="559956"/>
    <lineage>
        <taxon>Bacteria</taxon>
        <taxon>Pseudomonadati</taxon>
        <taxon>Pseudomonadota</taxon>
        <taxon>Gammaproteobacteria</taxon>
        <taxon>Celerinatantimonadaceae</taxon>
        <taxon>Celerinatantimonas</taxon>
    </lineage>
</organism>
<dbReference type="PROSITE" id="PS51257">
    <property type="entry name" value="PROKAR_LIPOPROTEIN"/>
    <property type="match status" value="1"/>
</dbReference>
<dbReference type="PANTHER" id="PTHR40572:SF1">
    <property type="entry name" value="PROTEIN BAX"/>
    <property type="match status" value="1"/>
</dbReference>
<dbReference type="SMART" id="SM00047">
    <property type="entry name" value="LYZ2"/>
    <property type="match status" value="1"/>
</dbReference>
<dbReference type="Proteomes" id="UP001629953">
    <property type="component" value="Unassembled WGS sequence"/>
</dbReference>
<evidence type="ECO:0000313" key="2">
    <source>
        <dbReference type="EMBL" id="MFM2484052.1"/>
    </source>
</evidence>
<gene>
    <name evidence="2" type="ORF">ABUE30_03070</name>
</gene>
<dbReference type="RefSeq" id="WP_408622194.1">
    <property type="nucleotide sequence ID" value="NZ_JBEQCT010000001.1"/>
</dbReference>
<comment type="caution">
    <text evidence="2">The sequence shown here is derived from an EMBL/GenBank/DDBJ whole genome shotgun (WGS) entry which is preliminary data.</text>
</comment>
<evidence type="ECO:0000313" key="3">
    <source>
        <dbReference type="Proteomes" id="UP001629953"/>
    </source>
</evidence>
<dbReference type="Gene3D" id="1.10.530.10">
    <property type="match status" value="1"/>
</dbReference>
<evidence type="ECO:0000259" key="1">
    <source>
        <dbReference type="SMART" id="SM00047"/>
    </source>
</evidence>
<reference evidence="2 3" key="1">
    <citation type="journal article" date="2013" name="Int. J. Syst. Evol. Microbiol.">
        <title>Celerinatantimonas yamalensis sp. nov., a cold-adapted diazotrophic bacterium from a cold permafrost brine.</title>
        <authorList>
            <person name="Shcherbakova V."/>
            <person name="Chuvilskaya N."/>
            <person name="Rivkina E."/>
            <person name="Demidov N."/>
            <person name="Uchaeva V."/>
            <person name="Suetin S."/>
            <person name="Suzina N."/>
            <person name="Gilichinsky D."/>
        </authorList>
    </citation>
    <scope>NUCLEOTIDE SEQUENCE [LARGE SCALE GENOMIC DNA]</scope>
    <source>
        <strain evidence="2 3">C7</strain>
    </source>
</reference>